<gene>
    <name evidence="4" type="ORF">SAMEA4412665_01134</name>
</gene>
<feature type="region of interest" description="Disordered" evidence="1">
    <location>
        <begin position="386"/>
        <end position="425"/>
    </location>
</feature>
<feature type="transmembrane region" description="Helical" evidence="2">
    <location>
        <begin position="64"/>
        <end position="88"/>
    </location>
</feature>
<dbReference type="KEGG" id="cgrn:4412665_01134"/>
<protein>
    <submittedName>
        <fullName evidence="4">Domain of uncharacterized function (DUF1994)</fullName>
    </submittedName>
</protein>
<keyword evidence="2" id="KW-0472">Membrane</keyword>
<dbReference type="Proteomes" id="UP000215332">
    <property type="component" value="Chromosome 1"/>
</dbReference>
<dbReference type="Pfam" id="PF05901">
    <property type="entry name" value="Excalibur"/>
    <property type="match status" value="1"/>
</dbReference>
<feature type="region of interest" description="Disordered" evidence="1">
    <location>
        <begin position="1"/>
        <end position="38"/>
    </location>
</feature>
<feature type="compositionally biased region" description="Low complexity" evidence="1">
    <location>
        <begin position="124"/>
        <end position="137"/>
    </location>
</feature>
<dbReference type="Pfam" id="PF07510">
    <property type="entry name" value="GmrSD_C"/>
    <property type="match status" value="1"/>
</dbReference>
<feature type="region of interest" description="Disordered" evidence="1">
    <location>
        <begin position="120"/>
        <end position="184"/>
    </location>
</feature>
<feature type="compositionally biased region" description="Low complexity" evidence="1">
    <location>
        <begin position="155"/>
        <end position="182"/>
    </location>
</feature>
<dbReference type="AlphaFoldDB" id="A0A239WK77"/>
<dbReference type="PANTHER" id="PTHR24094:SF15">
    <property type="entry name" value="AMP-DEPENDENT SYNTHETASE_LIGASE DOMAIN-CONTAINING PROTEIN-RELATED"/>
    <property type="match status" value="1"/>
</dbReference>
<name>A0A239WK77_9ACTN</name>
<feature type="transmembrane region" description="Helical" evidence="2">
    <location>
        <begin position="42"/>
        <end position="58"/>
    </location>
</feature>
<accession>A0A239WK77</accession>
<proteinExistence type="predicted"/>
<feature type="compositionally biased region" description="Basic and acidic residues" evidence="1">
    <location>
        <begin position="443"/>
        <end position="458"/>
    </location>
</feature>
<evidence type="ECO:0000259" key="3">
    <source>
        <dbReference type="SMART" id="SM00894"/>
    </source>
</evidence>
<dbReference type="InterPro" id="IPR008613">
    <property type="entry name" value="Excalibur_Ca-bd_domain"/>
</dbReference>
<dbReference type="InterPro" id="IPR011089">
    <property type="entry name" value="GmrSD_C"/>
</dbReference>
<organism evidence="4 5">
    <name type="scientific">Cutibacterium granulosum</name>
    <dbReference type="NCBI Taxonomy" id="33011"/>
    <lineage>
        <taxon>Bacteria</taxon>
        <taxon>Bacillati</taxon>
        <taxon>Actinomycetota</taxon>
        <taxon>Actinomycetes</taxon>
        <taxon>Propionibacteriales</taxon>
        <taxon>Propionibacteriaceae</taxon>
        <taxon>Cutibacterium</taxon>
    </lineage>
</organism>
<sequence length="467" mass="49876">MPGTNQQPWDTRPHPQPGSLPASQQPSGSPEPDPHRPPRMKAWVGIAVLVILFGWPFLAGRTSLGLILCALFLLGSTLWHLAFGHSWITPLFDATRKQSLWGLLVSFVLLVTGGAIAPADESESTAPQTPSSASSPAGDAEDPIATPKPHAVDRPSATSHPSVSAHPSTSSSASPRPRARTSGATAGSALEMLAALPVKGRAPKTGYSRQQFGDAWLDVDRNGCDTRNDILRRDLVNKTYKSGTGECVVASGDLPDPYTGRVITFHRGQKTSSAVQIDHVIALSNAWQTGAQKIPLQQRVALANDPLNLLAVDGPANQQKSDADAATWLPANTSFRCAYVARQVSVKKKYRLWVTPTEKDGMTRVLRGCPNQPVPDVANAPIVKAPTGMTKTPATKPKTSKPKTPRNRTTPKTRHTTKPRPASGGAYYARCKDAWAAGAAPLHRGEPGYRTGLDRDGDGIACEKPPR</sequence>
<keyword evidence="2" id="KW-0812">Transmembrane</keyword>
<dbReference type="PANTHER" id="PTHR24094">
    <property type="entry name" value="SECRETED PROTEIN"/>
    <property type="match status" value="1"/>
</dbReference>
<keyword evidence="2" id="KW-1133">Transmembrane helix</keyword>
<feature type="region of interest" description="Disordered" evidence="1">
    <location>
        <begin position="440"/>
        <end position="467"/>
    </location>
</feature>
<feature type="compositionally biased region" description="Basic residues" evidence="1">
    <location>
        <begin position="398"/>
        <end position="418"/>
    </location>
</feature>
<evidence type="ECO:0000313" key="5">
    <source>
        <dbReference type="Proteomes" id="UP000215332"/>
    </source>
</evidence>
<reference evidence="4 5" key="1">
    <citation type="submission" date="2017-06" db="EMBL/GenBank/DDBJ databases">
        <authorList>
            <consortium name="Pathogen Informatics"/>
        </authorList>
    </citation>
    <scope>NUCLEOTIDE SEQUENCE [LARGE SCALE GENOMIC DNA]</scope>
    <source>
        <strain evidence="4 5">NCTC11865</strain>
    </source>
</reference>
<feature type="compositionally biased region" description="Low complexity" evidence="1">
    <location>
        <begin position="386"/>
        <end position="397"/>
    </location>
</feature>
<dbReference type="EMBL" id="LT906441">
    <property type="protein sequence ID" value="SNV34536.1"/>
    <property type="molecule type" value="Genomic_DNA"/>
</dbReference>
<dbReference type="SMART" id="SM00894">
    <property type="entry name" value="Excalibur"/>
    <property type="match status" value="1"/>
</dbReference>
<evidence type="ECO:0000256" key="2">
    <source>
        <dbReference type="SAM" id="Phobius"/>
    </source>
</evidence>
<evidence type="ECO:0000313" key="4">
    <source>
        <dbReference type="EMBL" id="SNV34536.1"/>
    </source>
</evidence>
<feature type="domain" description="Excalibur calcium-binding" evidence="3">
    <location>
        <begin position="427"/>
        <end position="463"/>
    </location>
</feature>
<evidence type="ECO:0000256" key="1">
    <source>
        <dbReference type="SAM" id="MobiDB-lite"/>
    </source>
</evidence>